<dbReference type="InterPro" id="IPR018338">
    <property type="entry name" value="Carbonic_anhydrase_a-class_CS"/>
</dbReference>
<dbReference type="PANTHER" id="PTHR18952:SF265">
    <property type="entry name" value="CARBONIC ANHYDRASE"/>
    <property type="match status" value="1"/>
</dbReference>
<dbReference type="CDD" id="cd03124">
    <property type="entry name" value="alpha_CA_prokaryotic_like"/>
    <property type="match status" value="1"/>
</dbReference>
<comment type="similarity">
    <text evidence="3 10">Belongs to the alpha-carbonic anhydrase family.</text>
</comment>
<reference evidence="12" key="1">
    <citation type="submission" date="2020-10" db="EMBL/GenBank/DDBJ databases">
        <title>Bacterium isolated from coastal waters sediment.</title>
        <authorList>
            <person name="Chen R.-J."/>
            <person name="Lu D.-C."/>
            <person name="Zhu K.-L."/>
            <person name="Du Z.-J."/>
        </authorList>
    </citation>
    <scope>NUCLEOTIDE SEQUENCE</scope>
    <source>
        <strain evidence="12">N1Y112</strain>
    </source>
</reference>
<accession>A0A8J7KB07</accession>
<dbReference type="EC" id="4.2.1.1" evidence="4 10"/>
<sequence length="248" mass="26932">MKNVLLGACALSVVLAVLTPSESEDKVHWTYSGQGGPDQWGVLDKSFGACGDGKSQSPINITRVVDGELPALGMTYTAGGNEVLNNGHTIQVNYAAGNVLSVGERSFELKQFHFHAPSENMIQGRSFPMEAHFVHADKDGNLAVVAVMFKQGEENAELEKAWAQMPADANHKEALTASVDANLLLPENRDYYRFSGSLTTPPCSEGVNWFVMKDSVTASQAQIDKFTHVMGHPNNRPVQPIHARIVVQ</sequence>
<dbReference type="PROSITE" id="PS00162">
    <property type="entry name" value="ALPHA_CA_1"/>
    <property type="match status" value="1"/>
</dbReference>
<evidence type="ECO:0000256" key="7">
    <source>
        <dbReference type="ARBA" id="ARBA00022833"/>
    </source>
</evidence>
<dbReference type="SUPFAM" id="SSF51069">
    <property type="entry name" value="Carbonic anhydrase"/>
    <property type="match status" value="1"/>
</dbReference>
<comment type="function">
    <text evidence="2 10">Reversible hydration of carbon dioxide.</text>
</comment>
<dbReference type="InterPro" id="IPR001148">
    <property type="entry name" value="CA_dom"/>
</dbReference>
<dbReference type="PANTHER" id="PTHR18952">
    <property type="entry name" value="CARBONIC ANHYDRASE"/>
    <property type="match status" value="1"/>
</dbReference>
<comment type="caution">
    <text evidence="12">The sequence shown here is derived from an EMBL/GenBank/DDBJ whole genome shotgun (WGS) entry which is preliminary data.</text>
</comment>
<keyword evidence="7 10" id="KW-0862">Zinc</keyword>
<keyword evidence="8 10" id="KW-0456">Lyase</keyword>
<evidence type="ECO:0000256" key="8">
    <source>
        <dbReference type="ARBA" id="ARBA00023239"/>
    </source>
</evidence>
<evidence type="ECO:0000256" key="9">
    <source>
        <dbReference type="ARBA" id="ARBA00048348"/>
    </source>
</evidence>
<dbReference type="GO" id="GO:0004089">
    <property type="term" value="F:carbonate dehydratase activity"/>
    <property type="evidence" value="ECO:0007669"/>
    <property type="project" value="UniProtKB-UniRule"/>
</dbReference>
<evidence type="ECO:0000256" key="4">
    <source>
        <dbReference type="ARBA" id="ARBA00012925"/>
    </source>
</evidence>
<evidence type="ECO:0000256" key="2">
    <source>
        <dbReference type="ARBA" id="ARBA00002904"/>
    </source>
</evidence>
<dbReference type="EMBL" id="JADEYS010000016">
    <property type="protein sequence ID" value="MBE9398641.1"/>
    <property type="molecule type" value="Genomic_DNA"/>
</dbReference>
<dbReference type="SMART" id="SM01057">
    <property type="entry name" value="Carb_anhydrase"/>
    <property type="match status" value="1"/>
</dbReference>
<dbReference type="Proteomes" id="UP000640333">
    <property type="component" value="Unassembled WGS sequence"/>
</dbReference>
<evidence type="ECO:0000259" key="11">
    <source>
        <dbReference type="PROSITE" id="PS51144"/>
    </source>
</evidence>
<comment type="cofactor">
    <cofactor evidence="1 10">
        <name>Zn(2+)</name>
        <dbReference type="ChEBI" id="CHEBI:29105"/>
    </cofactor>
</comment>
<dbReference type="Pfam" id="PF00194">
    <property type="entry name" value="Carb_anhydrase"/>
    <property type="match status" value="1"/>
</dbReference>
<evidence type="ECO:0000313" key="12">
    <source>
        <dbReference type="EMBL" id="MBE9398641.1"/>
    </source>
</evidence>
<gene>
    <name evidence="12" type="ORF">IOQ59_15390</name>
</gene>
<evidence type="ECO:0000256" key="5">
    <source>
        <dbReference type="ARBA" id="ARBA00014628"/>
    </source>
</evidence>
<dbReference type="InterPro" id="IPR023561">
    <property type="entry name" value="Carbonic_anhydrase_a-class"/>
</dbReference>
<evidence type="ECO:0000256" key="10">
    <source>
        <dbReference type="RuleBase" id="RU367011"/>
    </source>
</evidence>
<protein>
    <recommendedName>
        <fullName evidence="5 10">Carbonic anhydrase</fullName>
        <ecNumber evidence="4 10">4.2.1.1</ecNumber>
    </recommendedName>
</protein>
<proteinExistence type="inferred from homology"/>
<dbReference type="AlphaFoldDB" id="A0A8J7KB07"/>
<dbReference type="InterPro" id="IPR036398">
    <property type="entry name" value="CA_dom_sf"/>
</dbReference>
<dbReference type="Gene3D" id="3.10.200.10">
    <property type="entry name" value="Alpha carbonic anhydrase"/>
    <property type="match status" value="1"/>
</dbReference>
<keyword evidence="6 10" id="KW-0479">Metal-binding</keyword>
<evidence type="ECO:0000256" key="1">
    <source>
        <dbReference type="ARBA" id="ARBA00001947"/>
    </source>
</evidence>
<feature type="domain" description="Alpha-carbonic anhydrase" evidence="11">
    <location>
        <begin position="27"/>
        <end position="248"/>
    </location>
</feature>
<dbReference type="InterPro" id="IPR041891">
    <property type="entry name" value="Alpha_CA_prokaryot-like"/>
</dbReference>
<organism evidence="12 13">
    <name type="scientific">Pontibacterium sinense</name>
    <dbReference type="NCBI Taxonomy" id="2781979"/>
    <lineage>
        <taxon>Bacteria</taxon>
        <taxon>Pseudomonadati</taxon>
        <taxon>Pseudomonadota</taxon>
        <taxon>Gammaproteobacteria</taxon>
        <taxon>Oceanospirillales</taxon>
        <taxon>Oceanospirillaceae</taxon>
        <taxon>Pontibacterium</taxon>
    </lineage>
</organism>
<name>A0A8J7KB07_9GAMM</name>
<dbReference type="RefSeq" id="WP_193954329.1">
    <property type="nucleotide sequence ID" value="NZ_JADEYS010000016.1"/>
</dbReference>
<dbReference type="GO" id="GO:0008270">
    <property type="term" value="F:zinc ion binding"/>
    <property type="evidence" value="ECO:0007669"/>
    <property type="project" value="UniProtKB-UniRule"/>
</dbReference>
<evidence type="ECO:0000313" key="13">
    <source>
        <dbReference type="Proteomes" id="UP000640333"/>
    </source>
</evidence>
<evidence type="ECO:0000256" key="3">
    <source>
        <dbReference type="ARBA" id="ARBA00010718"/>
    </source>
</evidence>
<comment type="catalytic activity">
    <reaction evidence="9 10">
        <text>hydrogencarbonate + H(+) = CO2 + H2O</text>
        <dbReference type="Rhea" id="RHEA:10748"/>
        <dbReference type="ChEBI" id="CHEBI:15377"/>
        <dbReference type="ChEBI" id="CHEBI:15378"/>
        <dbReference type="ChEBI" id="CHEBI:16526"/>
        <dbReference type="ChEBI" id="CHEBI:17544"/>
        <dbReference type="EC" id="4.2.1.1"/>
    </reaction>
</comment>
<evidence type="ECO:0000256" key="6">
    <source>
        <dbReference type="ARBA" id="ARBA00022723"/>
    </source>
</evidence>
<keyword evidence="13" id="KW-1185">Reference proteome</keyword>
<dbReference type="PROSITE" id="PS51144">
    <property type="entry name" value="ALPHA_CA_2"/>
    <property type="match status" value="1"/>
</dbReference>